<dbReference type="PANTHER" id="PTHR33644">
    <property type="entry name" value="U-BOX DOMAIN-CONTAINING PROTEIN 62-RELATED"/>
    <property type="match status" value="1"/>
</dbReference>
<proteinExistence type="predicted"/>
<accession>A0A2P6Q8V0</accession>
<dbReference type="STRING" id="74649.A0A2P6Q8V0"/>
<evidence type="ECO:0000313" key="2">
    <source>
        <dbReference type="Proteomes" id="UP000238479"/>
    </source>
</evidence>
<dbReference type="Gramene" id="PRQ30605">
    <property type="protein sequence ID" value="PRQ30605"/>
    <property type="gene ID" value="RchiOBHm_Chr5g0026471"/>
</dbReference>
<gene>
    <name evidence="1" type="ORF">RchiOBHm_Chr5g0026471</name>
</gene>
<protein>
    <submittedName>
        <fullName evidence="1">Uncharacterized protein</fullName>
    </submittedName>
</protein>
<name>A0A2P6Q8V0_ROSCH</name>
<keyword evidence="2" id="KW-1185">Reference proteome</keyword>
<dbReference type="Proteomes" id="UP000238479">
    <property type="component" value="Chromosome 5"/>
</dbReference>
<dbReference type="PANTHER" id="PTHR33644:SF2">
    <property type="entry name" value="2-OXOGLUTARATE (2OG) AND FE(II)-DEPENDENT OXYGENASE SUPERFAMILY PROTEIN"/>
    <property type="match status" value="1"/>
</dbReference>
<comment type="caution">
    <text evidence="1">The sequence shown here is derived from an EMBL/GenBank/DDBJ whole genome shotgun (WGS) entry which is preliminary data.</text>
</comment>
<organism evidence="1 2">
    <name type="scientific">Rosa chinensis</name>
    <name type="common">China rose</name>
    <dbReference type="NCBI Taxonomy" id="74649"/>
    <lineage>
        <taxon>Eukaryota</taxon>
        <taxon>Viridiplantae</taxon>
        <taxon>Streptophyta</taxon>
        <taxon>Embryophyta</taxon>
        <taxon>Tracheophyta</taxon>
        <taxon>Spermatophyta</taxon>
        <taxon>Magnoliopsida</taxon>
        <taxon>eudicotyledons</taxon>
        <taxon>Gunneridae</taxon>
        <taxon>Pentapetalae</taxon>
        <taxon>rosids</taxon>
        <taxon>fabids</taxon>
        <taxon>Rosales</taxon>
        <taxon>Rosaceae</taxon>
        <taxon>Rosoideae</taxon>
        <taxon>Rosoideae incertae sedis</taxon>
        <taxon>Rosa</taxon>
    </lineage>
</organism>
<dbReference type="AlphaFoldDB" id="A0A2P6Q8V0"/>
<evidence type="ECO:0000313" key="1">
    <source>
        <dbReference type="EMBL" id="PRQ30605.1"/>
    </source>
</evidence>
<reference evidence="1 2" key="1">
    <citation type="journal article" date="2018" name="Nat. Genet.">
        <title>The Rosa genome provides new insights in the design of modern roses.</title>
        <authorList>
            <person name="Bendahmane M."/>
        </authorList>
    </citation>
    <scope>NUCLEOTIDE SEQUENCE [LARGE SCALE GENOMIC DNA]</scope>
    <source>
        <strain evidence="2">cv. Old Blush</strain>
    </source>
</reference>
<sequence length="97" mass="10407">MAGSVLPSLGRVKLADLVPSEGLPSDSYKLSVSTLSQSLAQYSAAIVQFSVSDGALLRSGLDSARLYFHQSASYPAPDIVPTNDLARHLLKYLPMFH</sequence>
<dbReference type="EMBL" id="PDCK01000043">
    <property type="protein sequence ID" value="PRQ30605.1"/>
    <property type="molecule type" value="Genomic_DNA"/>
</dbReference>